<dbReference type="Proteomes" id="UP001565200">
    <property type="component" value="Unassembled WGS sequence"/>
</dbReference>
<feature type="transmembrane region" description="Helical" evidence="7">
    <location>
        <begin position="202"/>
        <end position="221"/>
    </location>
</feature>
<evidence type="ECO:0000256" key="1">
    <source>
        <dbReference type="ARBA" id="ARBA00004651"/>
    </source>
</evidence>
<feature type="transmembrane region" description="Helical" evidence="7">
    <location>
        <begin position="51"/>
        <end position="74"/>
    </location>
</feature>
<evidence type="ECO:0000313" key="9">
    <source>
        <dbReference type="Proteomes" id="UP001565200"/>
    </source>
</evidence>
<comment type="similarity">
    <text evidence="2">Belongs to the polysaccharide synthase family.</text>
</comment>
<feature type="transmembrane region" description="Helical" evidence="7">
    <location>
        <begin position="266"/>
        <end position="290"/>
    </location>
</feature>
<feature type="transmembrane region" description="Helical" evidence="7">
    <location>
        <begin position="357"/>
        <end position="375"/>
    </location>
</feature>
<feature type="transmembrane region" description="Helical" evidence="7">
    <location>
        <begin position="330"/>
        <end position="351"/>
    </location>
</feature>
<keyword evidence="9" id="KW-1185">Reference proteome</keyword>
<dbReference type="PANTHER" id="PTHR30250:SF10">
    <property type="entry name" value="LIPOPOLYSACCHARIDE BIOSYNTHESIS PROTEIN WZXC"/>
    <property type="match status" value="1"/>
</dbReference>
<dbReference type="EMBL" id="JBCLPP010000003">
    <property type="protein sequence ID" value="MEY8244359.1"/>
    <property type="molecule type" value="Genomic_DNA"/>
</dbReference>
<evidence type="ECO:0008006" key="10">
    <source>
        <dbReference type="Google" id="ProtNLM"/>
    </source>
</evidence>
<evidence type="ECO:0000256" key="3">
    <source>
        <dbReference type="ARBA" id="ARBA00022475"/>
    </source>
</evidence>
<protein>
    <recommendedName>
        <fullName evidence="10">Polysaccharide biosynthesis protein</fullName>
    </recommendedName>
</protein>
<feature type="transmembrane region" description="Helical" evidence="7">
    <location>
        <begin position="143"/>
        <end position="167"/>
    </location>
</feature>
<organism evidence="8 9">
    <name type="scientific">Heminiphilus faecis</name>
    <dbReference type="NCBI Taxonomy" id="2601703"/>
    <lineage>
        <taxon>Bacteria</taxon>
        <taxon>Pseudomonadati</taxon>
        <taxon>Bacteroidota</taxon>
        <taxon>Bacteroidia</taxon>
        <taxon>Bacteroidales</taxon>
        <taxon>Muribaculaceae</taxon>
        <taxon>Heminiphilus</taxon>
    </lineage>
</organism>
<comment type="subcellular location">
    <subcellularLocation>
        <location evidence="1">Cell membrane</location>
        <topology evidence="1">Multi-pass membrane protein</topology>
    </subcellularLocation>
</comment>
<evidence type="ECO:0000256" key="6">
    <source>
        <dbReference type="ARBA" id="ARBA00023136"/>
    </source>
</evidence>
<keyword evidence="3" id="KW-1003">Cell membrane</keyword>
<feature type="transmembrane region" description="Helical" evidence="7">
    <location>
        <begin position="413"/>
        <end position="435"/>
    </location>
</feature>
<evidence type="ECO:0000256" key="5">
    <source>
        <dbReference type="ARBA" id="ARBA00022989"/>
    </source>
</evidence>
<feature type="transmembrane region" description="Helical" evidence="7">
    <location>
        <begin position="387"/>
        <end position="407"/>
    </location>
</feature>
<dbReference type="PANTHER" id="PTHR30250">
    <property type="entry name" value="PST FAMILY PREDICTED COLANIC ACID TRANSPORTER"/>
    <property type="match status" value="1"/>
</dbReference>
<keyword evidence="6 7" id="KW-0472">Membrane</keyword>
<dbReference type="InterPro" id="IPR050833">
    <property type="entry name" value="Poly_Biosynth_Transport"/>
</dbReference>
<comment type="caution">
    <text evidence="8">The sequence shown here is derived from an EMBL/GenBank/DDBJ whole genome shotgun (WGS) entry which is preliminary data.</text>
</comment>
<evidence type="ECO:0000256" key="4">
    <source>
        <dbReference type="ARBA" id="ARBA00022692"/>
    </source>
</evidence>
<dbReference type="RefSeq" id="WP_369863151.1">
    <property type="nucleotide sequence ID" value="NZ_JBCLPP010000003.1"/>
</dbReference>
<proteinExistence type="inferred from homology"/>
<keyword evidence="5 7" id="KW-1133">Transmembrane helix</keyword>
<feature type="transmembrane region" description="Helical" evidence="7">
    <location>
        <begin position="20"/>
        <end position="39"/>
    </location>
</feature>
<feature type="transmembrane region" description="Helical" evidence="7">
    <location>
        <begin position="242"/>
        <end position="260"/>
    </location>
</feature>
<name>A0ABV4CW85_9BACT</name>
<feature type="transmembrane region" description="Helical" evidence="7">
    <location>
        <begin position="179"/>
        <end position="196"/>
    </location>
</feature>
<reference evidence="8 9" key="1">
    <citation type="submission" date="2024-03" db="EMBL/GenBank/DDBJ databases">
        <title>Mouse gut bacterial collection (mGBC) of GemPharmatech.</title>
        <authorList>
            <person name="He Y."/>
            <person name="Dong L."/>
            <person name="Wu D."/>
            <person name="Gao X."/>
            <person name="Lin Z."/>
        </authorList>
    </citation>
    <scope>NUCLEOTIDE SEQUENCE [LARGE SCALE GENOMIC DNA]</scope>
    <source>
        <strain evidence="8 9">54-13</strain>
    </source>
</reference>
<sequence length="443" mass="51535">MMFLNLGNKIKKIYTDKPVLYSLVGTCWRVLFAPISLYLVALKLSPEQLGIYYIFFSIAGLQSIIEAGFSHTIIQSISHEMHSVKFENHRLIGNVDNIDRISQSMRLGFTWFFIVAASCIIFVLPIGYFIINSQSHVISQNYWLLPWVIFIFFFSANLLLYPVNFFFEGILHLEEIYRNRLIIQIISSLLFIAALLMNMGIYVVSIASMVSLFINLTVLFIPNFTQFKEFLHFPKKQYFKSVFKWQAKISIVWCTGYLYWQLPSVIIFSLLGPVISGQYGFTINIINAITNIGQIFVRTKNAIIGKLRAEGNFVEAYAIFRLNSKYSYSFIILGFASLCLLWILFPHIIIWKRMMPFVPSILLMFAFGINMITINQAMFARCSKEEPYFVMSLFMNFVFPLVFYIFLLVVPNYWGIICPFILIHIIGLIWSTAVFKKLYNHWL</sequence>
<evidence type="ECO:0000256" key="7">
    <source>
        <dbReference type="SAM" id="Phobius"/>
    </source>
</evidence>
<feature type="transmembrane region" description="Helical" evidence="7">
    <location>
        <begin position="109"/>
        <end position="131"/>
    </location>
</feature>
<accession>A0ABV4CW85</accession>
<gene>
    <name evidence="8" type="ORF">AAK873_01850</name>
</gene>
<keyword evidence="4 7" id="KW-0812">Transmembrane</keyword>
<evidence type="ECO:0000313" key="8">
    <source>
        <dbReference type="EMBL" id="MEY8244359.1"/>
    </source>
</evidence>
<evidence type="ECO:0000256" key="2">
    <source>
        <dbReference type="ARBA" id="ARBA00007430"/>
    </source>
</evidence>